<dbReference type="AlphaFoldDB" id="A0A382QMI8"/>
<accession>A0A382QMI8</accession>
<protein>
    <submittedName>
        <fullName evidence="1">Uncharacterized protein</fullName>
    </submittedName>
</protein>
<proteinExistence type="predicted"/>
<name>A0A382QMI8_9ZZZZ</name>
<organism evidence="1">
    <name type="scientific">marine metagenome</name>
    <dbReference type="NCBI Taxonomy" id="408172"/>
    <lineage>
        <taxon>unclassified sequences</taxon>
        <taxon>metagenomes</taxon>
        <taxon>ecological metagenomes</taxon>
    </lineage>
</organism>
<sequence length="178" mass="20081">MNLSEIEKRVTSSAVNKQLKKTFNHEIDFSKLTPKLALDVLESTRNDIKQIKLSGDDAKTSQKYLNAVMTVEALEKWITEQKIVKEWDIPGRKMQVTHADREGNTEAWKRYKAGDPRYEAHPSLKDKNKESVSEAFGDNNNARQALRMLVGGQNYAKAVNALRMAKAGKSVPANFMEG</sequence>
<reference evidence="1" key="1">
    <citation type="submission" date="2018-05" db="EMBL/GenBank/DDBJ databases">
        <authorList>
            <person name="Lanie J.A."/>
            <person name="Ng W.-L."/>
            <person name="Kazmierczak K.M."/>
            <person name="Andrzejewski T.M."/>
            <person name="Davidsen T.M."/>
            <person name="Wayne K.J."/>
            <person name="Tettelin H."/>
            <person name="Glass J.I."/>
            <person name="Rusch D."/>
            <person name="Podicherti R."/>
            <person name="Tsui H.-C.T."/>
            <person name="Winkler M.E."/>
        </authorList>
    </citation>
    <scope>NUCLEOTIDE SEQUENCE</scope>
</reference>
<dbReference type="EMBL" id="UINC01115547">
    <property type="protein sequence ID" value="SVC86656.1"/>
    <property type="molecule type" value="Genomic_DNA"/>
</dbReference>
<evidence type="ECO:0000313" key="1">
    <source>
        <dbReference type="EMBL" id="SVC86656.1"/>
    </source>
</evidence>
<gene>
    <name evidence="1" type="ORF">METZ01_LOCUS339510</name>
</gene>